<name>A0A1F7W8E8_9BACT</name>
<feature type="transmembrane region" description="Helical" evidence="1">
    <location>
        <begin position="95"/>
        <end position="118"/>
    </location>
</feature>
<evidence type="ECO:0000256" key="1">
    <source>
        <dbReference type="SAM" id="Phobius"/>
    </source>
</evidence>
<feature type="domain" description="Phosphatidic acid phosphatase type 2/haloperoxidase" evidence="2">
    <location>
        <begin position="57"/>
        <end position="166"/>
    </location>
</feature>
<dbReference type="SMART" id="SM00014">
    <property type="entry name" value="acidPPc"/>
    <property type="match status" value="1"/>
</dbReference>
<dbReference type="PANTHER" id="PTHR14969:SF13">
    <property type="entry name" value="AT30094P"/>
    <property type="match status" value="1"/>
</dbReference>
<accession>A0A1F7W8E8</accession>
<dbReference type="EMBL" id="MGFE01000012">
    <property type="protein sequence ID" value="OGL98906.1"/>
    <property type="molecule type" value="Genomic_DNA"/>
</dbReference>
<feature type="transmembrane region" description="Helical" evidence="1">
    <location>
        <begin position="33"/>
        <end position="49"/>
    </location>
</feature>
<dbReference type="InterPro" id="IPR000326">
    <property type="entry name" value="PAP2/HPO"/>
</dbReference>
<dbReference type="Pfam" id="PF01569">
    <property type="entry name" value="PAP2"/>
    <property type="match status" value="1"/>
</dbReference>
<feature type="transmembrane region" description="Helical" evidence="1">
    <location>
        <begin position="55"/>
        <end position="74"/>
    </location>
</feature>
<dbReference type="Gene3D" id="1.20.144.10">
    <property type="entry name" value="Phosphatidic acid phosphatase type 2/haloperoxidase"/>
    <property type="match status" value="1"/>
</dbReference>
<evidence type="ECO:0000313" key="3">
    <source>
        <dbReference type="EMBL" id="OGL98906.1"/>
    </source>
</evidence>
<organism evidence="3 4">
    <name type="scientific">Candidatus Uhrbacteria bacterium RIFOXYB2_FULL_57_15</name>
    <dbReference type="NCBI Taxonomy" id="1802422"/>
    <lineage>
        <taxon>Bacteria</taxon>
        <taxon>Candidatus Uhriibacteriota</taxon>
    </lineage>
</organism>
<proteinExistence type="predicted"/>
<reference evidence="3 4" key="1">
    <citation type="journal article" date="2016" name="Nat. Commun.">
        <title>Thousands of microbial genomes shed light on interconnected biogeochemical processes in an aquifer system.</title>
        <authorList>
            <person name="Anantharaman K."/>
            <person name="Brown C.T."/>
            <person name="Hug L.A."/>
            <person name="Sharon I."/>
            <person name="Castelle C.J."/>
            <person name="Probst A.J."/>
            <person name="Thomas B.C."/>
            <person name="Singh A."/>
            <person name="Wilkins M.J."/>
            <person name="Karaoz U."/>
            <person name="Brodie E.L."/>
            <person name="Williams K.H."/>
            <person name="Hubbard S.S."/>
            <person name="Banfield J.F."/>
        </authorList>
    </citation>
    <scope>NUCLEOTIDE SEQUENCE [LARGE SCALE GENOMIC DNA]</scope>
</reference>
<keyword evidence="1" id="KW-0812">Transmembrane</keyword>
<dbReference type="SUPFAM" id="SSF48317">
    <property type="entry name" value="Acid phosphatase/Vanadium-dependent haloperoxidase"/>
    <property type="match status" value="1"/>
</dbReference>
<dbReference type="InterPro" id="IPR036938">
    <property type="entry name" value="PAP2/HPO_sf"/>
</dbReference>
<gene>
    <name evidence="3" type="ORF">A2304_04105</name>
</gene>
<dbReference type="AlphaFoldDB" id="A0A1F7W8E8"/>
<keyword evidence="1" id="KW-0472">Membrane</keyword>
<dbReference type="PANTHER" id="PTHR14969">
    <property type="entry name" value="SPHINGOSINE-1-PHOSPHATE PHOSPHOHYDROLASE"/>
    <property type="match status" value="1"/>
</dbReference>
<protein>
    <recommendedName>
        <fullName evidence="2">Phosphatidic acid phosphatase type 2/haloperoxidase domain-containing protein</fullName>
    </recommendedName>
</protein>
<feature type="transmembrane region" description="Helical" evidence="1">
    <location>
        <begin position="147"/>
        <end position="166"/>
    </location>
</feature>
<comment type="caution">
    <text evidence="3">The sequence shown here is derived from an EMBL/GenBank/DDBJ whole genome shotgun (WGS) entry which is preliminary data.</text>
</comment>
<dbReference type="Proteomes" id="UP000176501">
    <property type="component" value="Unassembled WGS sequence"/>
</dbReference>
<feature type="transmembrane region" description="Helical" evidence="1">
    <location>
        <begin position="124"/>
        <end position="142"/>
    </location>
</feature>
<sequence length="169" mass="19087">MITLDARFSKRIADVVQRNAVLRKIGDMCASQLIWFMAGGFGLVVYYLSKAMVDSFVLRLIFGIFLSWFVTLVLEYAFRRRRPFQEQGRRLAVEMLWVPPSFPSGHATIAFALVTATHALQDTLLFWIAFCLAILVSVGRVAMRVHYFTDVLAGAVVGIAVTSFVIRYL</sequence>
<evidence type="ECO:0000313" key="4">
    <source>
        <dbReference type="Proteomes" id="UP000176501"/>
    </source>
</evidence>
<keyword evidence="1" id="KW-1133">Transmembrane helix</keyword>
<evidence type="ECO:0000259" key="2">
    <source>
        <dbReference type="SMART" id="SM00014"/>
    </source>
</evidence>